<dbReference type="SUPFAM" id="SSF53448">
    <property type="entry name" value="Nucleotide-diphospho-sugar transferases"/>
    <property type="match status" value="1"/>
</dbReference>
<evidence type="ECO:0000313" key="2">
    <source>
        <dbReference type="Proteomes" id="UP000179807"/>
    </source>
</evidence>
<dbReference type="OrthoDB" id="6238971at2759"/>
<dbReference type="Gene3D" id="3.90.550.10">
    <property type="entry name" value="Spore Coat Polysaccharide Biosynthesis Protein SpsA, Chain A"/>
    <property type="match status" value="1"/>
</dbReference>
<dbReference type="VEuPathDB" id="TrichDB:TRFO_20783"/>
<accession>A0A1J4KF47</accession>
<keyword evidence="2" id="KW-1185">Reference proteome</keyword>
<dbReference type="AlphaFoldDB" id="A0A1J4KF47"/>
<comment type="caution">
    <text evidence="1">The sequence shown here is derived from an EMBL/GenBank/DDBJ whole genome shotgun (WGS) entry which is preliminary data.</text>
</comment>
<evidence type="ECO:0000313" key="1">
    <source>
        <dbReference type="EMBL" id="OHT10063.1"/>
    </source>
</evidence>
<reference evidence="1" key="1">
    <citation type="submission" date="2016-10" db="EMBL/GenBank/DDBJ databases">
        <authorList>
            <person name="Benchimol M."/>
            <person name="Almeida L.G."/>
            <person name="Vasconcelos A.T."/>
            <person name="Perreira-Neves A."/>
            <person name="Rosa I.A."/>
            <person name="Tasca T."/>
            <person name="Bogo M.R."/>
            <person name="de Souza W."/>
        </authorList>
    </citation>
    <scope>NUCLEOTIDE SEQUENCE [LARGE SCALE GENOMIC DNA]</scope>
    <source>
        <strain evidence="1">K</strain>
    </source>
</reference>
<dbReference type="GO" id="GO:0016757">
    <property type="term" value="F:glycosyltransferase activity"/>
    <property type="evidence" value="ECO:0007669"/>
    <property type="project" value="InterPro"/>
</dbReference>
<name>A0A1J4KF47_9EUKA</name>
<organism evidence="1 2">
    <name type="scientific">Tritrichomonas foetus</name>
    <dbReference type="NCBI Taxonomy" id="1144522"/>
    <lineage>
        <taxon>Eukaryota</taxon>
        <taxon>Metamonada</taxon>
        <taxon>Parabasalia</taxon>
        <taxon>Tritrichomonadida</taxon>
        <taxon>Tritrichomonadidae</taxon>
        <taxon>Tritrichomonas</taxon>
    </lineage>
</organism>
<dbReference type="RefSeq" id="XP_068363199.1">
    <property type="nucleotide sequence ID" value="XM_068501585.1"/>
</dbReference>
<dbReference type="EMBL" id="MLAK01000622">
    <property type="protein sequence ID" value="OHT10063.1"/>
    <property type="molecule type" value="Genomic_DNA"/>
</dbReference>
<gene>
    <name evidence="1" type="ORF">TRFO_20783</name>
</gene>
<dbReference type="InterPro" id="IPR002495">
    <property type="entry name" value="Glyco_trans_8"/>
</dbReference>
<dbReference type="Proteomes" id="UP000179807">
    <property type="component" value="Unassembled WGS sequence"/>
</dbReference>
<dbReference type="GeneID" id="94836289"/>
<dbReference type="Pfam" id="PF01501">
    <property type="entry name" value="Glyco_transf_8"/>
    <property type="match status" value="1"/>
</dbReference>
<protein>
    <submittedName>
        <fullName evidence="1">Uncharacterized protein</fullName>
    </submittedName>
</protein>
<dbReference type="InterPro" id="IPR029044">
    <property type="entry name" value="Nucleotide-diphossugar_trans"/>
</dbReference>
<proteinExistence type="predicted"/>
<sequence>MEGILTFISRNFILCFISISAWIQIRSEYAKYNPLDKQNITNRIFYQDDYKVICLIFTEERWRQSAITFTSILENEPTFPYVFHLFNTIHCKDLTFRQYFIYTISKTTSKLFFHEINDTALSWPKLFNYPPIIMAKLYLSKYLPKENKVLYLDSDTLIVRPLSAIYESKYNIDKHYFAGAKDCGTYPYRWINSGFIYYNLDLIRRNNMSERSLQCVHSRGNRYYDDWCHTFCFPKRQVRILPNRFNYNVNRITNNETRKGLSGESDQLIVAHFMHRSKIVFSMKNHSEIDSITYNEHGKSLMHIYLNYYHIVNSTSKKLGIPE</sequence>